<name>A0A0F9JQU8_9ZZZZ</name>
<evidence type="ECO:0000313" key="1">
    <source>
        <dbReference type="EMBL" id="KKM72053.1"/>
    </source>
</evidence>
<protein>
    <recommendedName>
        <fullName evidence="2">HTH tetR-type domain-containing protein</fullName>
    </recommendedName>
</protein>
<dbReference type="AlphaFoldDB" id="A0A0F9JQU8"/>
<accession>A0A0F9JQU8</accession>
<gene>
    <name evidence="1" type="ORF">LCGC14_1424330</name>
</gene>
<dbReference type="Gene3D" id="1.10.357.10">
    <property type="entry name" value="Tetracycline Repressor, domain 2"/>
    <property type="match status" value="1"/>
</dbReference>
<dbReference type="EMBL" id="LAZR01009534">
    <property type="protein sequence ID" value="KKM72053.1"/>
    <property type="molecule type" value="Genomic_DNA"/>
</dbReference>
<sequence length="27" mass="3014">MAKRGYHHGNLRQALVDAALHLIEDKG</sequence>
<evidence type="ECO:0008006" key="2">
    <source>
        <dbReference type="Google" id="ProtNLM"/>
    </source>
</evidence>
<reference evidence="1" key="1">
    <citation type="journal article" date="2015" name="Nature">
        <title>Complex archaea that bridge the gap between prokaryotes and eukaryotes.</title>
        <authorList>
            <person name="Spang A."/>
            <person name="Saw J.H."/>
            <person name="Jorgensen S.L."/>
            <person name="Zaremba-Niedzwiedzka K."/>
            <person name="Martijn J."/>
            <person name="Lind A.E."/>
            <person name="van Eijk R."/>
            <person name="Schleper C."/>
            <person name="Guy L."/>
            <person name="Ettema T.J."/>
        </authorList>
    </citation>
    <scope>NUCLEOTIDE SEQUENCE</scope>
</reference>
<comment type="caution">
    <text evidence="1">The sequence shown here is derived from an EMBL/GenBank/DDBJ whole genome shotgun (WGS) entry which is preliminary data.</text>
</comment>
<organism evidence="1">
    <name type="scientific">marine sediment metagenome</name>
    <dbReference type="NCBI Taxonomy" id="412755"/>
    <lineage>
        <taxon>unclassified sequences</taxon>
        <taxon>metagenomes</taxon>
        <taxon>ecological metagenomes</taxon>
    </lineage>
</organism>
<proteinExistence type="predicted"/>
<feature type="non-terminal residue" evidence="1">
    <location>
        <position position="27"/>
    </location>
</feature>